<dbReference type="OrthoDB" id="9810005at2"/>
<gene>
    <name evidence="5" type="primary">ycfH</name>
    <name evidence="5" type="ORF">Pr1d_24860</name>
</gene>
<dbReference type="AlphaFoldDB" id="A0A5B9QCI5"/>
<reference evidence="5 6" key="1">
    <citation type="submission" date="2019-08" db="EMBL/GenBank/DDBJ databases">
        <title>Deep-cultivation of Planctomycetes and their phenomic and genomic characterization uncovers novel biology.</title>
        <authorList>
            <person name="Wiegand S."/>
            <person name="Jogler M."/>
            <person name="Boedeker C."/>
            <person name="Pinto D."/>
            <person name="Vollmers J."/>
            <person name="Rivas-Marin E."/>
            <person name="Kohn T."/>
            <person name="Peeters S.H."/>
            <person name="Heuer A."/>
            <person name="Rast P."/>
            <person name="Oberbeckmann S."/>
            <person name="Bunk B."/>
            <person name="Jeske O."/>
            <person name="Meyerdierks A."/>
            <person name="Storesund J.E."/>
            <person name="Kallscheuer N."/>
            <person name="Luecker S."/>
            <person name="Lage O.M."/>
            <person name="Pohl T."/>
            <person name="Merkel B.J."/>
            <person name="Hornburger P."/>
            <person name="Mueller R.-W."/>
            <person name="Bruemmer F."/>
            <person name="Labrenz M."/>
            <person name="Spormann A.M."/>
            <person name="Op den Camp H."/>
            <person name="Overmann J."/>
            <person name="Amann R."/>
            <person name="Jetten M.S.M."/>
            <person name="Mascher T."/>
            <person name="Medema M.H."/>
            <person name="Devos D.P."/>
            <person name="Kaster A.-K."/>
            <person name="Ovreas L."/>
            <person name="Rohde M."/>
            <person name="Galperin M.Y."/>
            <person name="Jogler C."/>
        </authorList>
    </citation>
    <scope>NUCLEOTIDE SEQUENCE [LARGE SCALE GENOMIC DNA]</scope>
    <source>
        <strain evidence="5 6">Pr1d</strain>
    </source>
</reference>
<feature type="binding site" evidence="4">
    <location>
        <position position="155"/>
    </location>
    <ligand>
        <name>a divalent metal cation</name>
        <dbReference type="ChEBI" id="CHEBI:60240"/>
        <label>2</label>
    </ligand>
</feature>
<keyword evidence="3 5" id="KW-0378">Hydrolase</keyword>
<dbReference type="Pfam" id="PF01026">
    <property type="entry name" value="TatD_DNase"/>
    <property type="match status" value="1"/>
</dbReference>
<evidence type="ECO:0000313" key="5">
    <source>
        <dbReference type="EMBL" id="QEG35192.1"/>
    </source>
</evidence>
<dbReference type="RefSeq" id="WP_148073733.1">
    <property type="nucleotide sequence ID" value="NZ_CP042913.1"/>
</dbReference>
<proteinExistence type="inferred from homology"/>
<evidence type="ECO:0000313" key="6">
    <source>
        <dbReference type="Proteomes" id="UP000323917"/>
    </source>
</evidence>
<dbReference type="KEGG" id="bgok:Pr1d_24860"/>
<dbReference type="FunFam" id="3.20.20.140:FF:000005">
    <property type="entry name" value="TatD family hydrolase"/>
    <property type="match status" value="1"/>
</dbReference>
<feature type="binding site" evidence="4">
    <location>
        <position position="7"/>
    </location>
    <ligand>
        <name>a divalent metal cation</name>
        <dbReference type="ChEBI" id="CHEBI:60240"/>
        <label>1</label>
    </ligand>
</feature>
<evidence type="ECO:0000256" key="2">
    <source>
        <dbReference type="ARBA" id="ARBA00022723"/>
    </source>
</evidence>
<dbReference type="InterPro" id="IPR001130">
    <property type="entry name" value="TatD-like"/>
</dbReference>
<dbReference type="GO" id="GO:0046872">
    <property type="term" value="F:metal ion binding"/>
    <property type="evidence" value="ECO:0007669"/>
    <property type="project" value="UniProtKB-KW"/>
</dbReference>
<dbReference type="GO" id="GO:0004536">
    <property type="term" value="F:DNA nuclease activity"/>
    <property type="evidence" value="ECO:0007669"/>
    <property type="project" value="InterPro"/>
</dbReference>
<evidence type="ECO:0000256" key="1">
    <source>
        <dbReference type="ARBA" id="ARBA00009275"/>
    </source>
</evidence>
<dbReference type="GO" id="GO:0005829">
    <property type="term" value="C:cytosol"/>
    <property type="evidence" value="ECO:0007669"/>
    <property type="project" value="TreeGrafter"/>
</dbReference>
<dbReference type="PIRSF" id="PIRSF005902">
    <property type="entry name" value="DNase_TatD"/>
    <property type="match status" value="1"/>
</dbReference>
<dbReference type="SUPFAM" id="SSF51556">
    <property type="entry name" value="Metallo-dependent hydrolases"/>
    <property type="match status" value="1"/>
</dbReference>
<feature type="binding site" evidence="4">
    <location>
        <position position="205"/>
    </location>
    <ligand>
        <name>a divalent metal cation</name>
        <dbReference type="ChEBI" id="CHEBI:60240"/>
        <label>1</label>
    </ligand>
</feature>
<dbReference type="PANTHER" id="PTHR46124">
    <property type="entry name" value="D-AMINOACYL-TRNA DEACYLASE"/>
    <property type="match status" value="1"/>
</dbReference>
<feature type="binding site" evidence="4">
    <location>
        <position position="9"/>
    </location>
    <ligand>
        <name>a divalent metal cation</name>
        <dbReference type="ChEBI" id="CHEBI:60240"/>
        <label>1</label>
    </ligand>
</feature>
<dbReference type="Gene3D" id="3.20.20.140">
    <property type="entry name" value="Metal-dependent hydrolases"/>
    <property type="match status" value="1"/>
</dbReference>
<dbReference type="InterPro" id="IPR018228">
    <property type="entry name" value="DNase_TatD-rel_CS"/>
</dbReference>
<keyword evidence="6" id="KW-1185">Reference proteome</keyword>
<dbReference type="EC" id="3.1.21.-" evidence="5"/>
<dbReference type="EMBL" id="CP042913">
    <property type="protein sequence ID" value="QEG35192.1"/>
    <property type="molecule type" value="Genomic_DNA"/>
</dbReference>
<keyword evidence="2 4" id="KW-0479">Metal-binding</keyword>
<evidence type="ECO:0000256" key="3">
    <source>
        <dbReference type="ARBA" id="ARBA00022801"/>
    </source>
</evidence>
<dbReference type="InterPro" id="IPR015991">
    <property type="entry name" value="TatD/YcfH-like"/>
</dbReference>
<dbReference type="PROSITE" id="PS01137">
    <property type="entry name" value="TATD_1"/>
    <property type="match status" value="1"/>
</dbReference>
<accession>A0A5B9QCI5</accession>
<dbReference type="GO" id="GO:0016788">
    <property type="term" value="F:hydrolase activity, acting on ester bonds"/>
    <property type="evidence" value="ECO:0007669"/>
    <property type="project" value="InterPro"/>
</dbReference>
<comment type="similarity">
    <text evidence="1">Belongs to the metallo-dependent hydrolases superfamily. TatD-type hydrolase family.</text>
</comment>
<dbReference type="Proteomes" id="UP000323917">
    <property type="component" value="Chromosome"/>
</dbReference>
<dbReference type="CDD" id="cd01310">
    <property type="entry name" value="TatD_DNAse"/>
    <property type="match status" value="1"/>
</dbReference>
<evidence type="ECO:0000256" key="4">
    <source>
        <dbReference type="PIRSR" id="PIRSR005902-1"/>
    </source>
</evidence>
<organism evidence="5 6">
    <name type="scientific">Bythopirellula goksoeyrii</name>
    <dbReference type="NCBI Taxonomy" id="1400387"/>
    <lineage>
        <taxon>Bacteria</taxon>
        <taxon>Pseudomonadati</taxon>
        <taxon>Planctomycetota</taxon>
        <taxon>Planctomycetia</taxon>
        <taxon>Pirellulales</taxon>
        <taxon>Lacipirellulaceae</taxon>
        <taxon>Bythopirellula</taxon>
    </lineage>
</organism>
<dbReference type="PANTHER" id="PTHR46124:SF2">
    <property type="entry name" value="D-AMINOACYL-TRNA DEACYLASE"/>
    <property type="match status" value="1"/>
</dbReference>
<sequence length="258" mass="28709">MNFFDTHTHLDQEEFDEIRPEILKRAQDAGVTQLVAVGTTALASEKCVSLAKEHANVLAAVGIQPNYVAEAAPDDWDAIVRLTSGPGVVAIGETGLDRYWDYAPFELQQDYFDRHIRLSQQLDLPFVVHMRDCDADIMMMLREAQTRGPLRGIMHSFTGDAAMAAECVELGMHISFAGMVTYKKSQSLRECAATIPAERLLIETDAPYLSPEPVRSKKPNEPAHVIHTAECLAKVRGVSLTELAEKTTKNARDLFRLR</sequence>
<dbReference type="InterPro" id="IPR032466">
    <property type="entry name" value="Metal_Hydrolase"/>
</dbReference>
<feature type="binding site" evidence="4">
    <location>
        <position position="129"/>
    </location>
    <ligand>
        <name>a divalent metal cation</name>
        <dbReference type="ChEBI" id="CHEBI:60240"/>
        <label>2</label>
    </ligand>
</feature>
<protein>
    <submittedName>
        <fullName evidence="5">Putative deoxyribonuclease YcfH</fullName>
        <ecNumber evidence="5">3.1.21.-</ecNumber>
    </submittedName>
</protein>
<dbReference type="NCBIfam" id="TIGR00010">
    <property type="entry name" value="YchF/TatD family DNA exonuclease"/>
    <property type="match status" value="1"/>
</dbReference>
<feature type="binding site" evidence="4">
    <location>
        <position position="93"/>
    </location>
    <ligand>
        <name>a divalent metal cation</name>
        <dbReference type="ChEBI" id="CHEBI:60240"/>
        <label>1</label>
    </ligand>
</feature>
<name>A0A5B9QCI5_9BACT</name>